<gene>
    <name evidence="2" type="ORF">DERYTH_LOCUS11556</name>
</gene>
<feature type="transmembrane region" description="Helical" evidence="1">
    <location>
        <begin position="32"/>
        <end position="50"/>
    </location>
</feature>
<protein>
    <submittedName>
        <fullName evidence="2">13918_t:CDS:1</fullName>
    </submittedName>
</protein>
<dbReference type="EMBL" id="CAJVPY010007196">
    <property type="protein sequence ID" value="CAG8676731.1"/>
    <property type="molecule type" value="Genomic_DNA"/>
</dbReference>
<comment type="caution">
    <text evidence="2">The sequence shown here is derived from an EMBL/GenBank/DDBJ whole genome shotgun (WGS) entry which is preliminary data.</text>
</comment>
<name>A0A9N9HCE4_9GLOM</name>
<accession>A0A9N9HCE4</accession>
<keyword evidence="3" id="KW-1185">Reference proteome</keyword>
<dbReference type="Proteomes" id="UP000789405">
    <property type="component" value="Unassembled WGS sequence"/>
</dbReference>
<feature type="transmembrane region" description="Helical" evidence="1">
    <location>
        <begin position="62"/>
        <end position="85"/>
    </location>
</feature>
<proteinExistence type="predicted"/>
<feature type="transmembrane region" description="Helical" evidence="1">
    <location>
        <begin position="5"/>
        <end position="26"/>
    </location>
</feature>
<dbReference type="OrthoDB" id="2340542at2759"/>
<keyword evidence="1" id="KW-0472">Membrane</keyword>
<keyword evidence="1" id="KW-1133">Transmembrane helix</keyword>
<keyword evidence="1" id="KW-0812">Transmembrane</keyword>
<feature type="transmembrane region" description="Helical" evidence="1">
    <location>
        <begin position="121"/>
        <end position="142"/>
    </location>
</feature>
<dbReference type="AlphaFoldDB" id="A0A9N9HCE4"/>
<evidence type="ECO:0000313" key="3">
    <source>
        <dbReference type="Proteomes" id="UP000789405"/>
    </source>
</evidence>
<evidence type="ECO:0000313" key="2">
    <source>
        <dbReference type="EMBL" id="CAG8676731.1"/>
    </source>
</evidence>
<sequence>MLIWFAYAGVVIVLTSFGTSIGFTIFWKVLGVGYLIFAVGAFYGAHAIYYQIPHRVAKFVKAYLIAIIFYIVAEIAYVVVVEIAVNSTIAAAKDECIKAAQKANTSTAICDNIANTSGYSIVGWIIPFLIGTLWQAYLYVCIRSYSLELNERSGEKPVQNNIAHHICQVIECAKELDRTIQCFNAAYIKEIHQPLVIQEIETYYQSPKKHTNHIQDIKTNKKQHQTTAHEMAMPKIITCEMTPKATTYKMATQKTTTYETAMLKTPFNETARLKY</sequence>
<organism evidence="2 3">
    <name type="scientific">Dentiscutata erythropus</name>
    <dbReference type="NCBI Taxonomy" id="1348616"/>
    <lineage>
        <taxon>Eukaryota</taxon>
        <taxon>Fungi</taxon>
        <taxon>Fungi incertae sedis</taxon>
        <taxon>Mucoromycota</taxon>
        <taxon>Glomeromycotina</taxon>
        <taxon>Glomeromycetes</taxon>
        <taxon>Diversisporales</taxon>
        <taxon>Gigasporaceae</taxon>
        <taxon>Dentiscutata</taxon>
    </lineage>
</organism>
<reference evidence="2" key="1">
    <citation type="submission" date="2021-06" db="EMBL/GenBank/DDBJ databases">
        <authorList>
            <person name="Kallberg Y."/>
            <person name="Tangrot J."/>
            <person name="Rosling A."/>
        </authorList>
    </citation>
    <scope>NUCLEOTIDE SEQUENCE</scope>
    <source>
        <strain evidence="2">MA453B</strain>
    </source>
</reference>
<evidence type="ECO:0000256" key="1">
    <source>
        <dbReference type="SAM" id="Phobius"/>
    </source>
</evidence>